<dbReference type="GO" id="GO:0072583">
    <property type="term" value="P:clathrin-dependent endocytosis"/>
    <property type="evidence" value="ECO:0007669"/>
    <property type="project" value="TreeGrafter"/>
</dbReference>
<gene>
    <name evidence="5" type="ORF">SSX86_025463</name>
</gene>
<evidence type="ECO:0000313" key="6">
    <source>
        <dbReference type="Proteomes" id="UP001408789"/>
    </source>
</evidence>
<feature type="compositionally biased region" description="Basic and acidic residues" evidence="3">
    <location>
        <begin position="925"/>
        <end position="943"/>
    </location>
</feature>
<accession>A0AAP0CDC5</accession>
<reference evidence="5 6" key="1">
    <citation type="submission" date="2024-04" db="EMBL/GenBank/DDBJ databases">
        <title>The reference genome of an endangered Asteraceae, Deinandra increscens subsp. villosa, native to the Central Coast of California.</title>
        <authorList>
            <person name="Guilliams M."/>
            <person name="Hasenstab-Lehman K."/>
            <person name="Meyer R."/>
            <person name="Mcevoy S."/>
        </authorList>
    </citation>
    <scope>NUCLEOTIDE SEQUENCE [LARGE SCALE GENOMIC DNA]</scope>
    <source>
        <tissue evidence="5">Leaf</tissue>
    </source>
</reference>
<dbReference type="GO" id="GO:0031982">
    <property type="term" value="C:vesicle"/>
    <property type="evidence" value="ECO:0007669"/>
    <property type="project" value="TreeGrafter"/>
</dbReference>
<feature type="region of interest" description="Disordered" evidence="3">
    <location>
        <begin position="496"/>
        <end position="527"/>
    </location>
</feature>
<organism evidence="5 6">
    <name type="scientific">Deinandra increscens subsp. villosa</name>
    <dbReference type="NCBI Taxonomy" id="3103831"/>
    <lineage>
        <taxon>Eukaryota</taxon>
        <taxon>Viridiplantae</taxon>
        <taxon>Streptophyta</taxon>
        <taxon>Embryophyta</taxon>
        <taxon>Tracheophyta</taxon>
        <taxon>Spermatophyta</taxon>
        <taxon>Magnoliopsida</taxon>
        <taxon>eudicotyledons</taxon>
        <taxon>Gunneridae</taxon>
        <taxon>Pentapetalae</taxon>
        <taxon>asterids</taxon>
        <taxon>campanulids</taxon>
        <taxon>Asterales</taxon>
        <taxon>Asteraceae</taxon>
        <taxon>Asteroideae</taxon>
        <taxon>Heliantheae alliance</taxon>
        <taxon>Madieae</taxon>
        <taxon>Madiinae</taxon>
        <taxon>Deinandra</taxon>
    </lineage>
</organism>
<feature type="domain" description="J" evidence="4">
    <location>
        <begin position="1298"/>
        <end position="1362"/>
    </location>
</feature>
<feature type="compositionally biased region" description="Low complexity" evidence="3">
    <location>
        <begin position="1207"/>
        <end position="1222"/>
    </location>
</feature>
<protein>
    <recommendedName>
        <fullName evidence="4">J domain-containing protein</fullName>
    </recommendedName>
</protein>
<feature type="coiled-coil region" evidence="2">
    <location>
        <begin position="1062"/>
        <end position="1089"/>
    </location>
</feature>
<keyword evidence="6" id="KW-1185">Reference proteome</keyword>
<feature type="region of interest" description="Disordered" evidence="3">
    <location>
        <begin position="870"/>
        <end position="904"/>
    </location>
</feature>
<dbReference type="FunFam" id="1.10.287.110:FF:000009">
    <property type="entry name" value="Auxilin-related protein 1"/>
    <property type="match status" value="1"/>
</dbReference>
<feature type="region of interest" description="Disordered" evidence="3">
    <location>
        <begin position="1198"/>
        <end position="1227"/>
    </location>
</feature>
<evidence type="ECO:0000256" key="1">
    <source>
        <dbReference type="ARBA" id="ARBA00023054"/>
    </source>
</evidence>
<evidence type="ECO:0000313" key="5">
    <source>
        <dbReference type="EMBL" id="KAK9054385.1"/>
    </source>
</evidence>
<feature type="coiled-coil region" evidence="2">
    <location>
        <begin position="1227"/>
        <end position="1265"/>
    </location>
</feature>
<feature type="compositionally biased region" description="Polar residues" evidence="3">
    <location>
        <begin position="455"/>
        <end position="471"/>
    </location>
</feature>
<dbReference type="PROSITE" id="PS50076">
    <property type="entry name" value="DNAJ_2"/>
    <property type="match status" value="1"/>
</dbReference>
<feature type="region of interest" description="Disordered" evidence="3">
    <location>
        <begin position="186"/>
        <end position="475"/>
    </location>
</feature>
<dbReference type="SUPFAM" id="SSF46565">
    <property type="entry name" value="Chaperone J-domain"/>
    <property type="match status" value="1"/>
</dbReference>
<dbReference type="Gene3D" id="1.10.287.110">
    <property type="entry name" value="DnaJ domain"/>
    <property type="match status" value="1"/>
</dbReference>
<feature type="region of interest" description="Disordered" evidence="3">
    <location>
        <begin position="113"/>
        <end position="136"/>
    </location>
</feature>
<sequence length="1362" mass="152864">MESLSRPLHRRKLSNANSFSGKNAYDGVFSGHRPKYAGAPAVNVEEYREIFYTGQAGSSSIPVLDPSALEESSDELDMGGGSSIPDYGLIFGGFRDLDIAISYEELVARDKARASSATSRNSQDLGDLSPQSSDDLKQFSMSYNKISQRSKDGADVATHVTKLHDVPGFTCFIDESGSQPNKEIMKQKLSSTNNTNVNSSKRDFPEKHTTTDNVKVNSSKPDFPEKQTTTDNVKVNSNKLDFPEKQTTTDKGKVNLSKPDFPEKKTTTDNVKVNLSKPDFPEKQTTTDNVKAKLTKPDLPEKQTTTDNVKAKSSKPDFPEKQTTTDNVKAKSSKPDFPEKQTTTDNVKENSTKPAFLEKQTSQSSVEFRSRHQEESLSGEKIIKKFEADLKSYPSKVLPSPELEKETEKRKSPAMKNVPTSAPATSQAKKETEKQKPSVTNNVHPSEKVDFPEKQTPQIAVESQSRYSQDESFSDDRNVKTFKADFKSYSFKVSSSPAASASNLDNHKDYQKKSTARNEEFPPTCFAEDSEVNSAAAALRKAIEKAQESIRMAKESVGRNKEGLKGFSSRSFKNSLKVKAKVANAVAGEEQKEKDDFMKERDHKNGSTVIFPEFANSERLFGAKKVVNETHGNITESVQSSEIPIKSNFPKFAGGDKLFVAKKVVNETHGNISEPVKNSEIPTKSIFPEFSDGEKPFGAKKVVNETHENITESVQNSEIPIRSIFSECADSEKLFNAKKVVDETHGNISESVKNSEIPIRSIFPEFADGENFFGAEKVVEETQVVGRTEAESIESNTCEDQQEYNERPNGFLVLESCETKLGDTESNDLTVCQKMETEEKMYQTSDQNGFENKFSDESFGLLENNMQENLEQEHDEEVASAKRQDEDERQVKEDGGTESHSEEDNFYDVCEVEMNKNAQTYAVSIEKDDSSQKEDYENQKAEETYEISSSDYDDAEENENVIGASSIVDDTEEACKVDQNDNNAESSQEIDDVGSSHEFHVEYKAVEKEIFENFSSDETETEDEKVECEAKSINLENCGLADVDFGQNDVQFEPSMDTIHGMEIEVKECQESEETVDREENNVHQSHEETPEIRIEMDTGTPQEPKDECRESEPIKVAHKKEERERDRIKLAVERVIREARERALAEVRQRVLADTQEKVIKASIDKTSAQSKLKAERALVERATAEARKRALEKAMRISEPRTQVSETKQTPSTSQTTTESALRSKAKLEKHNRIMERAAKALAEKERRDLLALREQAERSRLAENLDADIKRWSTGKEGNLRALLSTLQYILGAESGWQPLSLTEIITTSAVKKAYRKATLCVHPDKLQQRGASIQQKYICEKVFDLLKAAWNRFNSEER</sequence>
<dbReference type="PANTHER" id="PTHR23172:SF70">
    <property type="entry name" value="DNAJ DOMAIN, CHAPERONE J-DOMAIN SUPERFAMILY"/>
    <property type="match status" value="1"/>
</dbReference>
<dbReference type="PANTHER" id="PTHR23172">
    <property type="entry name" value="AUXILIN/CYCLIN G-ASSOCIATED KINASE-RELATED"/>
    <property type="match status" value="1"/>
</dbReference>
<feature type="compositionally biased region" description="Basic and acidic residues" evidence="3">
    <location>
        <begin position="505"/>
        <end position="520"/>
    </location>
</feature>
<feature type="compositionally biased region" description="Polar residues" evidence="3">
    <location>
        <begin position="418"/>
        <end position="427"/>
    </location>
</feature>
<dbReference type="CDD" id="cd06257">
    <property type="entry name" value="DnaJ"/>
    <property type="match status" value="1"/>
</dbReference>
<dbReference type="InterPro" id="IPR001623">
    <property type="entry name" value="DnaJ_domain"/>
</dbReference>
<dbReference type="Proteomes" id="UP001408789">
    <property type="component" value="Unassembled WGS sequence"/>
</dbReference>
<feature type="compositionally biased region" description="Basic and acidic residues" evidence="3">
    <location>
        <begin position="402"/>
        <end position="411"/>
    </location>
</feature>
<dbReference type="InterPro" id="IPR036869">
    <property type="entry name" value="J_dom_sf"/>
</dbReference>
<feature type="coiled-coil region" evidence="2">
    <location>
        <begin position="1167"/>
        <end position="1196"/>
    </location>
</feature>
<comment type="caution">
    <text evidence="5">The sequence shown here is derived from an EMBL/GenBank/DDBJ whole genome shotgun (WGS) entry which is preliminary data.</text>
</comment>
<feature type="compositionally biased region" description="Polar residues" evidence="3">
    <location>
        <begin position="115"/>
        <end position="136"/>
    </location>
</feature>
<dbReference type="GO" id="GO:0030276">
    <property type="term" value="F:clathrin binding"/>
    <property type="evidence" value="ECO:0007669"/>
    <property type="project" value="TreeGrafter"/>
</dbReference>
<feature type="region of interest" description="Disordered" evidence="3">
    <location>
        <begin position="923"/>
        <end position="956"/>
    </location>
</feature>
<evidence type="ECO:0000259" key="4">
    <source>
        <dbReference type="PROSITE" id="PS50076"/>
    </source>
</evidence>
<evidence type="ECO:0000256" key="2">
    <source>
        <dbReference type="SAM" id="Coils"/>
    </source>
</evidence>
<feature type="compositionally biased region" description="Basic and acidic residues" evidence="3">
    <location>
        <begin position="877"/>
        <end position="903"/>
    </location>
</feature>
<keyword evidence="1 2" id="KW-0175">Coiled coil</keyword>
<dbReference type="GO" id="GO:0072318">
    <property type="term" value="P:clathrin coat disassembly"/>
    <property type="evidence" value="ECO:0007669"/>
    <property type="project" value="TreeGrafter"/>
</dbReference>
<evidence type="ECO:0000256" key="3">
    <source>
        <dbReference type="SAM" id="MobiDB-lite"/>
    </source>
</evidence>
<dbReference type="GO" id="GO:0005737">
    <property type="term" value="C:cytoplasm"/>
    <property type="evidence" value="ECO:0007669"/>
    <property type="project" value="TreeGrafter"/>
</dbReference>
<feature type="compositionally biased region" description="Basic and acidic residues" evidence="3">
    <location>
        <begin position="241"/>
        <end position="253"/>
    </location>
</feature>
<name>A0AAP0CDC5_9ASTR</name>
<feature type="compositionally biased region" description="Polar residues" evidence="3">
    <location>
        <begin position="211"/>
        <end position="239"/>
    </location>
</feature>
<proteinExistence type="predicted"/>
<feature type="compositionally biased region" description="Low complexity" evidence="3">
    <location>
        <begin position="190"/>
        <end position="199"/>
    </location>
</feature>
<feature type="compositionally biased region" description="Basic and acidic residues" evidence="3">
    <location>
        <begin position="381"/>
        <end position="390"/>
    </location>
</feature>
<dbReference type="EMBL" id="JBCNJP010000025">
    <property type="protein sequence ID" value="KAK9054385.1"/>
    <property type="molecule type" value="Genomic_DNA"/>
</dbReference>
<feature type="compositionally biased region" description="Basic and acidic residues" evidence="3">
    <location>
        <begin position="200"/>
        <end position="210"/>
    </location>
</feature>